<keyword evidence="3" id="KW-1185">Reference proteome</keyword>
<evidence type="ECO:0000313" key="3">
    <source>
        <dbReference type="Proteomes" id="UP000182235"/>
    </source>
</evidence>
<dbReference type="OrthoDB" id="4485682at2759"/>
<keyword evidence="1" id="KW-0175">Coiled coil</keyword>
<dbReference type="VEuPathDB" id="FungiDB:AJ78_07990"/>
<dbReference type="AlphaFoldDB" id="A0A1J9P4W9"/>
<protein>
    <submittedName>
        <fullName evidence="2">Uncharacterized protein</fullName>
    </submittedName>
</protein>
<dbReference type="InterPro" id="IPR021842">
    <property type="entry name" value="DUF3435"/>
</dbReference>
<dbReference type="STRING" id="1447872.A0A1J9P4W9"/>
<comment type="caution">
    <text evidence="2">The sequence shown here is derived from an EMBL/GenBank/DDBJ whole genome shotgun (WGS) entry which is preliminary data.</text>
</comment>
<evidence type="ECO:0000313" key="2">
    <source>
        <dbReference type="EMBL" id="OJD11190.1"/>
    </source>
</evidence>
<dbReference type="Proteomes" id="UP000182235">
    <property type="component" value="Unassembled WGS sequence"/>
</dbReference>
<dbReference type="Pfam" id="PF11917">
    <property type="entry name" value="DUF3435"/>
    <property type="match status" value="2"/>
</dbReference>
<proteinExistence type="predicted"/>
<organism evidence="2 3">
    <name type="scientific">Emergomyces pasteurianus Ep9510</name>
    <dbReference type="NCBI Taxonomy" id="1447872"/>
    <lineage>
        <taxon>Eukaryota</taxon>
        <taxon>Fungi</taxon>
        <taxon>Dikarya</taxon>
        <taxon>Ascomycota</taxon>
        <taxon>Pezizomycotina</taxon>
        <taxon>Eurotiomycetes</taxon>
        <taxon>Eurotiomycetidae</taxon>
        <taxon>Onygenales</taxon>
        <taxon>Ajellomycetaceae</taxon>
        <taxon>Emergomyces</taxon>
    </lineage>
</organism>
<feature type="coiled-coil region" evidence="1">
    <location>
        <begin position="179"/>
        <end position="206"/>
    </location>
</feature>
<reference evidence="2 3" key="1">
    <citation type="submission" date="2015-07" db="EMBL/GenBank/DDBJ databases">
        <title>Emmonsia species relationships and genome sequence.</title>
        <authorList>
            <consortium name="The Broad Institute Genomics Platform"/>
            <person name="Cuomo C.A."/>
            <person name="Munoz J.F."/>
            <person name="Imamovic A."/>
            <person name="Priest M.E."/>
            <person name="Young S."/>
            <person name="Clay O.K."/>
            <person name="McEwen J.G."/>
        </authorList>
    </citation>
    <scope>NUCLEOTIDE SEQUENCE [LARGE SCALE GENOMIC DNA]</scope>
    <source>
        <strain evidence="2 3">UAMH 9510</strain>
    </source>
</reference>
<dbReference type="EMBL" id="LGRN01000593">
    <property type="protein sequence ID" value="OJD11190.1"/>
    <property type="molecule type" value="Genomic_DNA"/>
</dbReference>
<evidence type="ECO:0000256" key="1">
    <source>
        <dbReference type="SAM" id="Coils"/>
    </source>
</evidence>
<sequence>MSLQHDLSKRSYLSMIKFSYEFTKKYLDLIQTNMFILLKIIYELSLILSLHIFLFNMLFFFKTFCSFSLISMIKLRRLKIKSGQQQLLILLKLEMINYYVFCRVIKKNNKICIFFKEMMNSLFSDLILNKSELIGDAEQNLVMKHASIRTFLEHYISCRIGCFLNKQCLQHLTDVQKTIVEQNLKLQKVIQKRDRAKQRVVRINNLKAIKKLEK</sequence>
<gene>
    <name evidence="2" type="ORF">AJ78_07990</name>
</gene>
<accession>A0A1J9P4W9</accession>
<name>A0A1J9P4W9_9EURO</name>